<dbReference type="HOGENOM" id="CLU_2237965_0_0_1"/>
<organism evidence="9">
    <name type="scientific">Serpula lacrymans var. lacrymans (strain S7.3)</name>
    <name type="common">Dry rot fungus</name>
    <dbReference type="NCBI Taxonomy" id="936435"/>
    <lineage>
        <taxon>Eukaryota</taxon>
        <taxon>Fungi</taxon>
        <taxon>Dikarya</taxon>
        <taxon>Basidiomycota</taxon>
        <taxon>Agaricomycotina</taxon>
        <taxon>Agaricomycetes</taxon>
        <taxon>Agaricomycetidae</taxon>
        <taxon>Boletales</taxon>
        <taxon>Coniophorineae</taxon>
        <taxon>Serpulaceae</taxon>
        <taxon>Serpula</taxon>
    </lineage>
</organism>
<evidence type="ECO:0000313" key="9">
    <source>
        <dbReference type="Proteomes" id="UP000008063"/>
    </source>
</evidence>
<dbReference type="Pfam" id="PF17917">
    <property type="entry name" value="RT_RNaseH"/>
    <property type="match status" value="1"/>
</dbReference>
<keyword evidence="3" id="KW-0540">Nuclease</keyword>
<feature type="domain" description="Reverse transcriptase RNase H-like" evidence="7">
    <location>
        <begin position="1"/>
        <end position="60"/>
    </location>
</feature>
<keyword evidence="1" id="KW-0808">Transferase</keyword>
<evidence type="ECO:0000259" key="7">
    <source>
        <dbReference type="Pfam" id="PF17917"/>
    </source>
</evidence>
<name>F8QHA5_SERL3</name>
<feature type="non-terminal residue" evidence="8">
    <location>
        <position position="113"/>
    </location>
</feature>
<dbReference type="OMA" id="WWHYLID"/>
<dbReference type="SUPFAM" id="SSF56672">
    <property type="entry name" value="DNA/RNA polymerases"/>
    <property type="match status" value="1"/>
</dbReference>
<dbReference type="InterPro" id="IPR041373">
    <property type="entry name" value="RT_RNaseH"/>
</dbReference>
<feature type="non-terminal residue" evidence="8">
    <location>
        <position position="1"/>
    </location>
</feature>
<evidence type="ECO:0000256" key="6">
    <source>
        <dbReference type="ARBA" id="ARBA00022918"/>
    </source>
</evidence>
<protein>
    <recommendedName>
        <fullName evidence="7">Reverse transcriptase RNase H-like domain-containing protein</fullName>
    </recommendedName>
</protein>
<keyword evidence="2" id="KW-0548">Nucleotidyltransferase</keyword>
<dbReference type="STRING" id="936435.F8QHA5"/>
<evidence type="ECO:0000256" key="3">
    <source>
        <dbReference type="ARBA" id="ARBA00022722"/>
    </source>
</evidence>
<dbReference type="InterPro" id="IPR050951">
    <property type="entry name" value="Retrovirus_Pol_polyprotein"/>
</dbReference>
<evidence type="ECO:0000256" key="5">
    <source>
        <dbReference type="ARBA" id="ARBA00022801"/>
    </source>
</evidence>
<dbReference type="Proteomes" id="UP000008063">
    <property type="component" value="Unassembled WGS sequence"/>
</dbReference>
<dbReference type="EMBL" id="GL945508">
    <property type="protein sequence ID" value="EGN92288.1"/>
    <property type="molecule type" value="Genomic_DNA"/>
</dbReference>
<dbReference type="PANTHER" id="PTHR37984:SF5">
    <property type="entry name" value="PROTEIN NYNRIN-LIKE"/>
    <property type="match status" value="1"/>
</dbReference>
<keyword evidence="9" id="KW-1185">Reference proteome</keyword>
<gene>
    <name evidence="8" type="ORF">SERLA73DRAFT_15415</name>
</gene>
<dbReference type="PANTHER" id="PTHR37984">
    <property type="entry name" value="PROTEIN CBG26694"/>
    <property type="match status" value="1"/>
</dbReference>
<dbReference type="InterPro" id="IPR043502">
    <property type="entry name" value="DNA/RNA_pol_sf"/>
</dbReference>
<reference evidence="9" key="1">
    <citation type="journal article" date="2011" name="Science">
        <title>The plant cell wall-decomposing machinery underlies the functional diversity of forest fungi.</title>
        <authorList>
            <person name="Eastwood D.C."/>
            <person name="Floudas D."/>
            <person name="Binder M."/>
            <person name="Majcherczyk A."/>
            <person name="Schneider P."/>
            <person name="Aerts A."/>
            <person name="Asiegbu F.O."/>
            <person name="Baker S.E."/>
            <person name="Barry K."/>
            <person name="Bendiksby M."/>
            <person name="Blumentritt M."/>
            <person name="Coutinho P.M."/>
            <person name="Cullen D."/>
            <person name="de Vries R.P."/>
            <person name="Gathman A."/>
            <person name="Goodell B."/>
            <person name="Henrissat B."/>
            <person name="Ihrmark K."/>
            <person name="Kauserud H."/>
            <person name="Kohler A."/>
            <person name="LaButti K."/>
            <person name="Lapidus A."/>
            <person name="Lavin J.L."/>
            <person name="Lee Y.-H."/>
            <person name="Lindquist E."/>
            <person name="Lilly W."/>
            <person name="Lucas S."/>
            <person name="Morin E."/>
            <person name="Murat C."/>
            <person name="Oguiza J.A."/>
            <person name="Park J."/>
            <person name="Pisabarro A.G."/>
            <person name="Riley R."/>
            <person name="Rosling A."/>
            <person name="Salamov A."/>
            <person name="Schmidt O."/>
            <person name="Schmutz J."/>
            <person name="Skrede I."/>
            <person name="Stenlid J."/>
            <person name="Wiebenga A."/>
            <person name="Xie X."/>
            <person name="Kuees U."/>
            <person name="Hibbett D.S."/>
            <person name="Hoffmeister D."/>
            <person name="Hoegberg N."/>
            <person name="Martin F."/>
            <person name="Grigoriev I.V."/>
            <person name="Watkinson S.C."/>
        </authorList>
    </citation>
    <scope>NUCLEOTIDE SEQUENCE [LARGE SCALE GENOMIC DNA]</scope>
    <source>
        <strain evidence="9">strain S7.3</strain>
    </source>
</reference>
<evidence type="ECO:0000256" key="4">
    <source>
        <dbReference type="ARBA" id="ARBA00022759"/>
    </source>
</evidence>
<keyword evidence="6" id="KW-0695">RNA-directed DNA polymerase</keyword>
<accession>F8QHA5</accession>
<evidence type="ECO:0000256" key="2">
    <source>
        <dbReference type="ARBA" id="ARBA00022695"/>
    </source>
</evidence>
<dbReference type="GO" id="GO:0004519">
    <property type="term" value="F:endonuclease activity"/>
    <property type="evidence" value="ECO:0007669"/>
    <property type="project" value="UniProtKB-KW"/>
</dbReference>
<keyword evidence="5" id="KW-0378">Hydrolase</keyword>
<dbReference type="GO" id="GO:0003964">
    <property type="term" value="F:RNA-directed DNA polymerase activity"/>
    <property type="evidence" value="ECO:0007669"/>
    <property type="project" value="UniProtKB-KW"/>
</dbReference>
<dbReference type="GO" id="GO:0016787">
    <property type="term" value="F:hydrolase activity"/>
    <property type="evidence" value="ECO:0007669"/>
    <property type="project" value="UniProtKB-KW"/>
</dbReference>
<keyword evidence="4" id="KW-0255">Endonuclease</keyword>
<evidence type="ECO:0000256" key="1">
    <source>
        <dbReference type="ARBA" id="ARBA00022679"/>
    </source>
</evidence>
<evidence type="ECO:0000313" key="8">
    <source>
        <dbReference type="EMBL" id="EGN92288.1"/>
    </source>
</evidence>
<dbReference type="AlphaFoldDB" id="F8QHA5"/>
<proteinExistence type="predicted"/>
<sequence>RNYEIYDKELLAIMTALSKWWHYLIDAEQEFEIWTNHQNILYFKEPRKLNRQWMTELSQYHFTIHHMPCNKHIKANLLSRQADYNRGEDDNRNIILLDKKLFIQTTQINQEEE</sequence>
<dbReference type="InParanoid" id="F8QHA5"/>